<dbReference type="Proteomes" id="UP001307889">
    <property type="component" value="Chromosome 15"/>
</dbReference>
<dbReference type="InterPro" id="IPR027417">
    <property type="entry name" value="P-loop_NTPase"/>
</dbReference>
<dbReference type="EMBL" id="AP028923">
    <property type="protein sequence ID" value="BET03138.1"/>
    <property type="molecule type" value="Genomic_DNA"/>
</dbReference>
<gene>
    <name evidence="1" type="ORF">NTJ_15957</name>
</gene>
<reference evidence="1 2" key="1">
    <citation type="submission" date="2023-09" db="EMBL/GenBank/DDBJ databases">
        <title>Nesidiocoris tenuis whole genome shotgun sequence.</title>
        <authorList>
            <person name="Shibata T."/>
            <person name="Shimoda M."/>
            <person name="Kobayashi T."/>
            <person name="Uehara T."/>
        </authorList>
    </citation>
    <scope>NUCLEOTIDE SEQUENCE [LARGE SCALE GENOMIC DNA]</scope>
    <source>
        <strain evidence="1 2">Japan</strain>
    </source>
</reference>
<keyword evidence="2" id="KW-1185">Reference proteome</keyword>
<evidence type="ECO:0000313" key="2">
    <source>
        <dbReference type="Proteomes" id="UP001307889"/>
    </source>
</evidence>
<organism evidence="1 2">
    <name type="scientific">Nesidiocoris tenuis</name>
    <dbReference type="NCBI Taxonomy" id="355587"/>
    <lineage>
        <taxon>Eukaryota</taxon>
        <taxon>Metazoa</taxon>
        <taxon>Ecdysozoa</taxon>
        <taxon>Arthropoda</taxon>
        <taxon>Hexapoda</taxon>
        <taxon>Insecta</taxon>
        <taxon>Pterygota</taxon>
        <taxon>Neoptera</taxon>
        <taxon>Paraneoptera</taxon>
        <taxon>Hemiptera</taxon>
        <taxon>Heteroptera</taxon>
        <taxon>Panheteroptera</taxon>
        <taxon>Cimicomorpha</taxon>
        <taxon>Miridae</taxon>
        <taxon>Dicyphina</taxon>
        <taxon>Nesidiocoris</taxon>
    </lineage>
</organism>
<proteinExistence type="predicted"/>
<name>A0ABN7BFK7_9HEMI</name>
<evidence type="ECO:0000313" key="1">
    <source>
        <dbReference type="EMBL" id="BET03138.1"/>
    </source>
</evidence>
<sequence length="198" mass="21830">MDTITPLTVLVVSPERFMSSLMPAFEEVLKTYRGAGTDVETEMKFKYVHSLRDLEIFSPIGVPGDFMALFVDTENLAALGGLRTDMLRLEHNFRVTRTVLVNGCCRSGPPGACQQVSHLADEMRVPPMNAHISSDFKYNKRIALKLIRMAASCTGAAHGTPARLPVVEDLQFVLANSTLYTTRMTTAGNIDMDVDSDE</sequence>
<accession>A0ABN7BFK7</accession>
<evidence type="ECO:0008006" key="3">
    <source>
        <dbReference type="Google" id="ProtNLM"/>
    </source>
</evidence>
<protein>
    <recommendedName>
        <fullName evidence="3">Centromere protein M</fullName>
    </recommendedName>
</protein>
<dbReference type="Gene3D" id="3.40.50.300">
    <property type="entry name" value="P-loop containing nucleotide triphosphate hydrolases"/>
    <property type="match status" value="1"/>
</dbReference>